<gene>
    <name evidence="18" type="ORF">Nepgr_005812</name>
</gene>
<evidence type="ECO:0000256" key="16">
    <source>
        <dbReference type="SAM" id="Phobius"/>
    </source>
</evidence>
<dbReference type="PANTHER" id="PTHR45768:SF10">
    <property type="entry name" value="RING-H2 FINGER PROTEIN ATL13-RELATED"/>
    <property type="match status" value="1"/>
</dbReference>
<sequence>MSWVLTKINEKASPPPLMNHPPFLTQPPPPPNLQPVTFNLENKISPSVLLIIIVLAIIFFVSGLLHWLVRFLLRPTAREPDDLENATALQGQLQQLFHLHDAGVDQSFIDTLPVFFYKAITGLKDPFDCAVCLCEFEAEDKLRLLPKCSHAFHMECIDTWLLSHSNCPLCRASLLPDFPHNGACSPIVFVLESGGDSSREIAISDREDALGRTSAVFGSNSFLGIQREAEMGSTRNDFLRKSREICVKNDVTSAEMPNSGEKIVPVKLGKFRNLDAGEGSSENNVDSRRCYSMGSFAYVLDETTSLQVPIRTPLKQQSNKKPSLPLKPGYRAAISEYGSDSRRDFNAIDAFRSIEVHGTGSSANGKGYAIEKRKRESFSISKIWLRGDKKEKANPNADTSTKRASSFRFPAGKNGFDGGGESCGGGAWRTIFEVDIDGLENEGSELGRDEETQSCYSTDSQAVPSFSSRRTLTWLMGKQNKVVDSSF</sequence>
<evidence type="ECO:0000256" key="12">
    <source>
        <dbReference type="ARBA" id="ARBA00023136"/>
    </source>
</evidence>
<evidence type="ECO:0000256" key="7">
    <source>
        <dbReference type="ARBA" id="ARBA00022723"/>
    </source>
</evidence>
<dbReference type="PANTHER" id="PTHR45768">
    <property type="entry name" value="E3 UBIQUITIN-PROTEIN LIGASE RNF13-LIKE"/>
    <property type="match status" value="1"/>
</dbReference>
<keyword evidence="11 16" id="KW-1133">Transmembrane helix</keyword>
<comment type="subcellular location">
    <subcellularLocation>
        <location evidence="2">Membrane</location>
        <topology evidence="2">Single-pass membrane protein</topology>
    </subcellularLocation>
</comment>
<organism evidence="18 19">
    <name type="scientific">Nepenthes gracilis</name>
    <name type="common">Slender pitcher plant</name>
    <dbReference type="NCBI Taxonomy" id="150966"/>
    <lineage>
        <taxon>Eukaryota</taxon>
        <taxon>Viridiplantae</taxon>
        <taxon>Streptophyta</taxon>
        <taxon>Embryophyta</taxon>
        <taxon>Tracheophyta</taxon>
        <taxon>Spermatophyta</taxon>
        <taxon>Magnoliopsida</taxon>
        <taxon>eudicotyledons</taxon>
        <taxon>Gunneridae</taxon>
        <taxon>Pentapetalae</taxon>
        <taxon>Caryophyllales</taxon>
        <taxon>Nepenthaceae</taxon>
        <taxon>Nepenthes</taxon>
    </lineage>
</organism>
<evidence type="ECO:0000256" key="1">
    <source>
        <dbReference type="ARBA" id="ARBA00000900"/>
    </source>
</evidence>
<dbReference type="SUPFAM" id="SSF57850">
    <property type="entry name" value="RING/U-box"/>
    <property type="match status" value="1"/>
</dbReference>
<evidence type="ECO:0000256" key="4">
    <source>
        <dbReference type="ARBA" id="ARBA00012483"/>
    </source>
</evidence>
<dbReference type="PROSITE" id="PS50089">
    <property type="entry name" value="ZF_RING_2"/>
    <property type="match status" value="1"/>
</dbReference>
<evidence type="ECO:0000256" key="9">
    <source>
        <dbReference type="ARBA" id="ARBA00022786"/>
    </source>
</evidence>
<protein>
    <recommendedName>
        <fullName evidence="4">RING-type E3 ubiquitin transferase</fullName>
        <ecNumber evidence="4">2.3.2.27</ecNumber>
    </recommendedName>
</protein>
<feature type="domain" description="RING-type" evidence="17">
    <location>
        <begin position="129"/>
        <end position="171"/>
    </location>
</feature>
<comment type="catalytic activity">
    <reaction evidence="1">
        <text>S-ubiquitinyl-[E2 ubiquitin-conjugating enzyme]-L-cysteine + [acceptor protein]-L-lysine = [E2 ubiquitin-conjugating enzyme]-L-cysteine + N(6)-ubiquitinyl-[acceptor protein]-L-lysine.</text>
        <dbReference type="EC" id="2.3.2.27"/>
    </reaction>
</comment>
<dbReference type="Pfam" id="PF13639">
    <property type="entry name" value="zf-RING_2"/>
    <property type="match status" value="1"/>
</dbReference>
<comment type="pathway">
    <text evidence="3">Protein modification; protein ubiquitination.</text>
</comment>
<evidence type="ECO:0000256" key="14">
    <source>
        <dbReference type="PROSITE-ProRule" id="PRU00175"/>
    </source>
</evidence>
<dbReference type="GO" id="GO:0008270">
    <property type="term" value="F:zinc ion binding"/>
    <property type="evidence" value="ECO:0007669"/>
    <property type="project" value="UniProtKB-KW"/>
</dbReference>
<evidence type="ECO:0000256" key="3">
    <source>
        <dbReference type="ARBA" id="ARBA00004906"/>
    </source>
</evidence>
<evidence type="ECO:0000256" key="13">
    <source>
        <dbReference type="ARBA" id="ARBA00024209"/>
    </source>
</evidence>
<dbReference type="SMART" id="SM00184">
    <property type="entry name" value="RING"/>
    <property type="match status" value="1"/>
</dbReference>
<dbReference type="GO" id="GO:0061630">
    <property type="term" value="F:ubiquitin protein ligase activity"/>
    <property type="evidence" value="ECO:0007669"/>
    <property type="project" value="UniProtKB-EC"/>
</dbReference>
<keyword evidence="6 16" id="KW-0812">Transmembrane</keyword>
<keyword evidence="12 16" id="KW-0472">Membrane</keyword>
<evidence type="ECO:0000313" key="19">
    <source>
        <dbReference type="Proteomes" id="UP001279734"/>
    </source>
</evidence>
<evidence type="ECO:0000256" key="11">
    <source>
        <dbReference type="ARBA" id="ARBA00022989"/>
    </source>
</evidence>
<comment type="similarity">
    <text evidence="13">Belongs to the RING-type zinc finger family. ATL subfamily.</text>
</comment>
<evidence type="ECO:0000256" key="15">
    <source>
        <dbReference type="SAM" id="MobiDB-lite"/>
    </source>
</evidence>
<dbReference type="FunFam" id="3.30.40.10:FF:000231">
    <property type="entry name" value="RING-H2 finger protein ATL46"/>
    <property type="match status" value="1"/>
</dbReference>
<evidence type="ECO:0000256" key="10">
    <source>
        <dbReference type="ARBA" id="ARBA00022833"/>
    </source>
</evidence>
<feature type="region of interest" description="Disordered" evidence="15">
    <location>
        <begin position="442"/>
        <end position="461"/>
    </location>
</feature>
<evidence type="ECO:0000259" key="17">
    <source>
        <dbReference type="PROSITE" id="PS50089"/>
    </source>
</evidence>
<evidence type="ECO:0000256" key="6">
    <source>
        <dbReference type="ARBA" id="ARBA00022692"/>
    </source>
</evidence>
<evidence type="ECO:0000256" key="5">
    <source>
        <dbReference type="ARBA" id="ARBA00022679"/>
    </source>
</evidence>
<dbReference type="Proteomes" id="UP001279734">
    <property type="component" value="Unassembled WGS sequence"/>
</dbReference>
<dbReference type="EMBL" id="BSYO01000004">
    <property type="protein sequence ID" value="GMH03973.1"/>
    <property type="molecule type" value="Genomic_DNA"/>
</dbReference>
<evidence type="ECO:0000256" key="2">
    <source>
        <dbReference type="ARBA" id="ARBA00004167"/>
    </source>
</evidence>
<feature type="transmembrane region" description="Helical" evidence="16">
    <location>
        <begin position="48"/>
        <end position="69"/>
    </location>
</feature>
<name>A0AAD3XGT8_NEPGR</name>
<keyword evidence="19" id="KW-1185">Reference proteome</keyword>
<keyword evidence="9" id="KW-0833">Ubl conjugation pathway</keyword>
<dbReference type="Gene3D" id="3.30.40.10">
    <property type="entry name" value="Zinc/RING finger domain, C3HC4 (zinc finger)"/>
    <property type="match status" value="1"/>
</dbReference>
<dbReference type="EC" id="2.3.2.27" evidence="4"/>
<keyword evidence="7" id="KW-0479">Metal-binding</keyword>
<dbReference type="AlphaFoldDB" id="A0AAD3XGT8"/>
<dbReference type="InterPro" id="IPR001841">
    <property type="entry name" value="Znf_RING"/>
</dbReference>
<evidence type="ECO:0000256" key="8">
    <source>
        <dbReference type="ARBA" id="ARBA00022771"/>
    </source>
</evidence>
<accession>A0AAD3XGT8</accession>
<keyword evidence="8 14" id="KW-0863">Zinc-finger</keyword>
<keyword evidence="5" id="KW-0808">Transferase</keyword>
<reference evidence="18" key="1">
    <citation type="submission" date="2023-05" db="EMBL/GenBank/DDBJ databases">
        <title>Nepenthes gracilis genome sequencing.</title>
        <authorList>
            <person name="Fukushima K."/>
        </authorList>
    </citation>
    <scope>NUCLEOTIDE SEQUENCE</scope>
    <source>
        <strain evidence="18">SING2019-196</strain>
    </source>
</reference>
<dbReference type="InterPro" id="IPR013083">
    <property type="entry name" value="Znf_RING/FYVE/PHD"/>
</dbReference>
<dbReference type="CDD" id="cd16461">
    <property type="entry name" value="RING-H2_EL5-like"/>
    <property type="match status" value="1"/>
</dbReference>
<proteinExistence type="inferred from homology"/>
<dbReference type="GO" id="GO:0016020">
    <property type="term" value="C:membrane"/>
    <property type="evidence" value="ECO:0007669"/>
    <property type="project" value="UniProtKB-SubCell"/>
</dbReference>
<evidence type="ECO:0000313" key="18">
    <source>
        <dbReference type="EMBL" id="GMH03973.1"/>
    </source>
</evidence>
<keyword evidence="10" id="KW-0862">Zinc</keyword>
<comment type="caution">
    <text evidence="18">The sequence shown here is derived from an EMBL/GenBank/DDBJ whole genome shotgun (WGS) entry which is preliminary data.</text>
</comment>